<dbReference type="PROSITE" id="PS51257">
    <property type="entry name" value="PROKAR_LIPOPROTEIN"/>
    <property type="match status" value="1"/>
</dbReference>
<evidence type="ECO:0000313" key="3">
    <source>
        <dbReference type="EMBL" id="PCC38625.1"/>
    </source>
</evidence>
<protein>
    <recommendedName>
        <fullName evidence="5">DUF4352 domain-containing protein</fullName>
    </recommendedName>
</protein>
<dbReference type="EMBL" id="NRGR01000021">
    <property type="protein sequence ID" value="PCC38625.1"/>
    <property type="molecule type" value="Genomic_DNA"/>
</dbReference>
<gene>
    <name evidence="3" type="ORF">CIK66_13355</name>
</gene>
<feature type="region of interest" description="Disordered" evidence="1">
    <location>
        <begin position="26"/>
        <end position="117"/>
    </location>
</feature>
<accession>A0A2A3YHP2</accession>
<keyword evidence="2" id="KW-0732">Signal</keyword>
<feature type="chain" id="PRO_5038683282" description="DUF4352 domain-containing protein" evidence="2">
    <location>
        <begin position="25"/>
        <end position="263"/>
    </location>
</feature>
<proteinExistence type="predicted"/>
<organism evidence="3 4">
    <name type="scientific">Brachybacterium alimentarium</name>
    <dbReference type="NCBI Taxonomy" id="47845"/>
    <lineage>
        <taxon>Bacteria</taxon>
        <taxon>Bacillati</taxon>
        <taxon>Actinomycetota</taxon>
        <taxon>Actinomycetes</taxon>
        <taxon>Micrococcales</taxon>
        <taxon>Dermabacteraceae</taxon>
        <taxon>Brachybacterium</taxon>
    </lineage>
</organism>
<dbReference type="RefSeq" id="WP_096197510.1">
    <property type="nucleotide sequence ID" value="NZ_NRGR01000021.1"/>
</dbReference>
<dbReference type="AlphaFoldDB" id="A0A2A3YHP2"/>
<comment type="caution">
    <text evidence="3">The sequence shown here is derived from an EMBL/GenBank/DDBJ whole genome shotgun (WGS) entry which is preliminary data.</text>
</comment>
<feature type="compositionally biased region" description="Acidic residues" evidence="1">
    <location>
        <begin position="52"/>
        <end position="72"/>
    </location>
</feature>
<evidence type="ECO:0000256" key="1">
    <source>
        <dbReference type="SAM" id="MobiDB-lite"/>
    </source>
</evidence>
<feature type="signal peptide" evidence="2">
    <location>
        <begin position="1"/>
        <end position="24"/>
    </location>
</feature>
<name>A0A2A3YHP2_9MICO</name>
<evidence type="ECO:0000256" key="2">
    <source>
        <dbReference type="SAM" id="SignalP"/>
    </source>
</evidence>
<keyword evidence="4" id="KW-1185">Reference proteome</keyword>
<dbReference type="Proteomes" id="UP000218598">
    <property type="component" value="Unassembled WGS sequence"/>
</dbReference>
<evidence type="ECO:0008006" key="5">
    <source>
        <dbReference type="Google" id="ProtNLM"/>
    </source>
</evidence>
<reference evidence="3 4" key="1">
    <citation type="journal article" date="2017" name="Elife">
        <title>Extensive horizontal gene transfer in cheese-associated bacteria.</title>
        <authorList>
            <person name="Bonham K.S."/>
            <person name="Wolfe B.E."/>
            <person name="Dutton R.J."/>
        </authorList>
    </citation>
    <scope>NUCLEOTIDE SEQUENCE [LARGE SCALE GENOMIC DNA]</scope>
    <source>
        <strain evidence="3 4">341_9</strain>
    </source>
</reference>
<feature type="compositionally biased region" description="Acidic residues" evidence="1">
    <location>
        <begin position="81"/>
        <end position="100"/>
    </location>
</feature>
<sequence>MSRTIIARGASLAAITLLALTACGGTEDSDAEREPTGQADEQAPEQDSGADAADDEADDRADAEADDAEAAEADAAGAEGSEAEDGAAADSDAADADTDADVPGSSTEDGAGSDQEPAAVDIGTEFTDEETGDVITVVSALRGNSTEYYAASDNPDGEMIYLEVAITPGEVYGGAVSQSDFVLDDDGDEVNYAASADDELTAAGYDYFDGAPRRDGEATGYIPIYVETTGDTLTGAYVRPEMKVLGEDTTVPEFRGEFEIPAA</sequence>
<dbReference type="OrthoDB" id="3783199at2"/>
<evidence type="ECO:0000313" key="4">
    <source>
        <dbReference type="Proteomes" id="UP000218598"/>
    </source>
</evidence>